<name>F0W974_9STRA</name>
<accession>F0W974</accession>
<evidence type="ECO:0000313" key="1">
    <source>
        <dbReference type="EMBL" id="CCA17687.1"/>
    </source>
</evidence>
<organism evidence="1">
    <name type="scientific">Albugo laibachii Nc14</name>
    <dbReference type="NCBI Taxonomy" id="890382"/>
    <lineage>
        <taxon>Eukaryota</taxon>
        <taxon>Sar</taxon>
        <taxon>Stramenopiles</taxon>
        <taxon>Oomycota</taxon>
        <taxon>Peronosporomycetes</taxon>
        <taxon>Albuginales</taxon>
        <taxon>Albuginaceae</taxon>
        <taxon>Albugo</taxon>
    </lineage>
</organism>
<dbReference type="EMBL" id="FR824084">
    <property type="protein sequence ID" value="CCA17687.1"/>
    <property type="molecule type" value="Genomic_DNA"/>
</dbReference>
<reference evidence="1" key="2">
    <citation type="submission" date="2011-02" db="EMBL/GenBank/DDBJ databases">
        <authorList>
            <person name="MacLean D."/>
        </authorList>
    </citation>
    <scope>NUCLEOTIDE SEQUENCE</scope>
</reference>
<reference evidence="1" key="1">
    <citation type="journal article" date="2011" name="PLoS Biol.">
        <title>Gene gain and loss during evolution of obligate parasitism in the white rust pathogen of Arabidopsis thaliana.</title>
        <authorList>
            <person name="Kemen E."/>
            <person name="Gardiner A."/>
            <person name="Schultz-Larsen T."/>
            <person name="Kemen A.C."/>
            <person name="Balmuth A.L."/>
            <person name="Robert-Seilaniantz A."/>
            <person name="Bailey K."/>
            <person name="Holub E."/>
            <person name="Studholme D.J."/>
            <person name="Maclean D."/>
            <person name="Jones J.D."/>
        </authorList>
    </citation>
    <scope>NUCLEOTIDE SEQUENCE</scope>
</reference>
<sequence length="166" mass="19402">MAPSGERDARKIASEKLSAIRSYTRMHQTDKLFHVMLARLLETQPIDPIQFLLEMTEDDPEMDAVIVNARMHRFDLRRERTKKKLLMSFYNRLQLLQKRQFAELEEISFEFLQAQCDDPDTITLLGESFPKHTRMLMTHLRKKTSGLRLQDFVASGLSILQLPGTH</sequence>
<dbReference type="HOGENOM" id="CLU_1477850_0_0_1"/>
<gene>
    <name evidence="1" type="primary">AlNc14C39G3341</name>
    <name evidence="1" type="ORF">ALNC14_038300</name>
</gene>
<proteinExistence type="predicted"/>
<protein>
    <submittedName>
        <fullName evidence="1">Uncharacterized protein AlNc14C39G3341</fullName>
    </submittedName>
</protein>
<dbReference type="AlphaFoldDB" id="F0W974"/>